<name>A0A1M5EHU5_9BACT</name>
<gene>
    <name evidence="7" type="ORF">SAMN05444008_11250</name>
</gene>
<comment type="similarity">
    <text evidence="2 5">Belongs to the carotenoid/retinoid oxidoreductase family.</text>
</comment>
<proteinExistence type="inferred from homology"/>
<keyword evidence="8" id="KW-1185">Reference proteome</keyword>
<dbReference type="InterPro" id="IPR036188">
    <property type="entry name" value="FAD/NAD-bd_sf"/>
</dbReference>
<evidence type="ECO:0000256" key="4">
    <source>
        <dbReference type="ARBA" id="ARBA00023002"/>
    </source>
</evidence>
<evidence type="ECO:0000256" key="2">
    <source>
        <dbReference type="ARBA" id="ARBA00006046"/>
    </source>
</evidence>
<dbReference type="InterPro" id="IPR002937">
    <property type="entry name" value="Amino_oxidase"/>
</dbReference>
<reference evidence="7 8" key="1">
    <citation type="submission" date="2016-11" db="EMBL/GenBank/DDBJ databases">
        <authorList>
            <person name="Jaros S."/>
            <person name="Januszkiewicz K."/>
            <person name="Wedrychowicz H."/>
        </authorList>
    </citation>
    <scope>NUCLEOTIDE SEQUENCE [LARGE SCALE GENOMIC DNA]</scope>
    <source>
        <strain evidence="7 8">DSM 26897</strain>
    </source>
</reference>
<keyword evidence="4 5" id="KW-0560">Oxidoreductase</keyword>
<evidence type="ECO:0000313" key="8">
    <source>
        <dbReference type="Proteomes" id="UP000184368"/>
    </source>
</evidence>
<evidence type="ECO:0000256" key="5">
    <source>
        <dbReference type="RuleBase" id="RU362075"/>
    </source>
</evidence>
<dbReference type="OrthoDB" id="9774675at2"/>
<dbReference type="InterPro" id="IPR054840">
    <property type="entry name" value="hydcarot_desat_CrtD"/>
</dbReference>
<evidence type="ECO:0000256" key="1">
    <source>
        <dbReference type="ARBA" id="ARBA00004829"/>
    </source>
</evidence>
<dbReference type="PANTHER" id="PTHR43734:SF7">
    <property type="entry name" value="4,4'-DIAPONEUROSPORENE OXYGENASE"/>
    <property type="match status" value="1"/>
</dbReference>
<dbReference type="GO" id="GO:0016491">
    <property type="term" value="F:oxidoreductase activity"/>
    <property type="evidence" value="ECO:0007669"/>
    <property type="project" value="UniProtKB-KW"/>
</dbReference>
<dbReference type="STRING" id="1302690.BUE76_04155"/>
<accession>A0A1M5EHU5</accession>
<dbReference type="PANTHER" id="PTHR43734">
    <property type="entry name" value="PHYTOENE DESATURASE"/>
    <property type="match status" value="1"/>
</dbReference>
<dbReference type="RefSeq" id="WP_073045163.1">
    <property type="nucleotide sequence ID" value="NZ_FQUO01000012.1"/>
</dbReference>
<dbReference type="Proteomes" id="UP000184368">
    <property type="component" value="Unassembled WGS sequence"/>
</dbReference>
<evidence type="ECO:0000313" key="7">
    <source>
        <dbReference type="EMBL" id="SHF78726.1"/>
    </source>
</evidence>
<dbReference type="Gene3D" id="3.50.50.60">
    <property type="entry name" value="FAD/NAD(P)-binding domain"/>
    <property type="match status" value="2"/>
</dbReference>
<evidence type="ECO:0000259" key="6">
    <source>
        <dbReference type="Pfam" id="PF01593"/>
    </source>
</evidence>
<dbReference type="GO" id="GO:0016117">
    <property type="term" value="P:carotenoid biosynthetic process"/>
    <property type="evidence" value="ECO:0007669"/>
    <property type="project" value="UniProtKB-KW"/>
</dbReference>
<dbReference type="Pfam" id="PF01593">
    <property type="entry name" value="Amino_oxidase"/>
    <property type="match status" value="1"/>
</dbReference>
<dbReference type="SUPFAM" id="SSF51905">
    <property type="entry name" value="FAD/NAD(P)-binding domain"/>
    <property type="match status" value="1"/>
</dbReference>
<dbReference type="NCBIfam" id="TIGR02734">
    <property type="entry name" value="crtI_fam"/>
    <property type="match status" value="1"/>
</dbReference>
<dbReference type="NCBIfam" id="NF042421">
    <property type="entry name" value="hydcarot_desat_CrtD"/>
    <property type="match status" value="1"/>
</dbReference>
<dbReference type="InterPro" id="IPR014105">
    <property type="entry name" value="Carotenoid/retinoid_OxRdtase"/>
</dbReference>
<protein>
    <submittedName>
        <fullName evidence="7">Phytoene desaturase</fullName>
    </submittedName>
</protein>
<organism evidence="7 8">
    <name type="scientific">Cnuella takakiae</name>
    <dbReference type="NCBI Taxonomy" id="1302690"/>
    <lineage>
        <taxon>Bacteria</taxon>
        <taxon>Pseudomonadati</taxon>
        <taxon>Bacteroidota</taxon>
        <taxon>Chitinophagia</taxon>
        <taxon>Chitinophagales</taxon>
        <taxon>Chitinophagaceae</taxon>
        <taxon>Cnuella</taxon>
    </lineage>
</organism>
<comment type="pathway">
    <text evidence="1 5">Carotenoid biosynthesis.</text>
</comment>
<dbReference type="AlphaFoldDB" id="A0A1M5EHU5"/>
<keyword evidence="3 5" id="KW-0125">Carotenoid biosynthesis</keyword>
<dbReference type="EMBL" id="FQUO01000012">
    <property type="protein sequence ID" value="SHF78726.1"/>
    <property type="molecule type" value="Genomic_DNA"/>
</dbReference>
<evidence type="ECO:0000256" key="3">
    <source>
        <dbReference type="ARBA" id="ARBA00022746"/>
    </source>
</evidence>
<sequence>MKSASAIVIGSGIAGLAAAVRLQVKGYRVTVFEANAYPGGKLSQFEQDGFLFDAGPSLFTMPRLVDELFLLAGKNPKDYFRYKRLDTLCHYFFADGTRLNAAADEEQFADAAALATGVDKTKVLRHLRKSRYIYNTTADLFISRSLHKASSYLRWDTFVSFLKLPFLNVMDTMNGTNEKGLGNDKMVQLFNRFATYNGSDPYQAPGILNIIPHLEHHLGAYYPEGGMYSITDSVYRLAQELGVQFRFETPVTQIHIRNNRVTGVEAGGQTHAADVVACNMDVVLAYRKLMPTQPQPETILKQERSSSALIFYWGIGHSFPQLGLHNIFFSKDYRAEFAAIFQQNTVCDDPTVYINITSKEDPSHAPEGCENWFVMVNVPADKGQDWDALIARVRQQVIQKLSEQLCVDLAPLIRTEDLLDPRSIAAKTQSFQGALYGTSSNKRMAAFFRHPNFSSHAKGLYFCGGSVHPGGGIPLALSSAKIVDSLID</sequence>
<feature type="domain" description="Amine oxidase" evidence="6">
    <location>
        <begin position="13"/>
        <end position="481"/>
    </location>
</feature>